<reference evidence="1 2" key="1">
    <citation type="journal article" date="2019" name="Commun. Biol.">
        <title>The bagworm genome reveals a unique fibroin gene that provides high tensile strength.</title>
        <authorList>
            <person name="Kono N."/>
            <person name="Nakamura H."/>
            <person name="Ohtoshi R."/>
            <person name="Tomita M."/>
            <person name="Numata K."/>
            <person name="Arakawa K."/>
        </authorList>
    </citation>
    <scope>NUCLEOTIDE SEQUENCE [LARGE SCALE GENOMIC DNA]</scope>
</reference>
<dbReference type="Proteomes" id="UP000299102">
    <property type="component" value="Unassembled WGS sequence"/>
</dbReference>
<proteinExistence type="predicted"/>
<dbReference type="EMBL" id="BGZK01001704">
    <property type="protein sequence ID" value="GBP84883.1"/>
    <property type="molecule type" value="Genomic_DNA"/>
</dbReference>
<organism evidence="1 2">
    <name type="scientific">Eumeta variegata</name>
    <name type="common">Bagworm moth</name>
    <name type="synonym">Eumeta japonica</name>
    <dbReference type="NCBI Taxonomy" id="151549"/>
    <lineage>
        <taxon>Eukaryota</taxon>
        <taxon>Metazoa</taxon>
        <taxon>Ecdysozoa</taxon>
        <taxon>Arthropoda</taxon>
        <taxon>Hexapoda</taxon>
        <taxon>Insecta</taxon>
        <taxon>Pterygota</taxon>
        <taxon>Neoptera</taxon>
        <taxon>Endopterygota</taxon>
        <taxon>Lepidoptera</taxon>
        <taxon>Glossata</taxon>
        <taxon>Ditrysia</taxon>
        <taxon>Tineoidea</taxon>
        <taxon>Psychidae</taxon>
        <taxon>Oiketicinae</taxon>
        <taxon>Eumeta</taxon>
    </lineage>
</organism>
<keyword evidence="2" id="KW-1185">Reference proteome</keyword>
<evidence type="ECO:0000313" key="1">
    <source>
        <dbReference type="EMBL" id="GBP84883.1"/>
    </source>
</evidence>
<gene>
    <name evidence="1" type="ORF">EVAR_55843_1</name>
</gene>
<dbReference type="AlphaFoldDB" id="A0A4C1ZCJ9"/>
<accession>A0A4C1ZCJ9</accession>
<sequence length="138" mass="15240">MNKPCSLFNTCRDSAVGCKAASLGGRYVIVRSHRHGEGAAIKYPFDKLSYITSYPSSFRARLSSAIYSGPIHHSLRMIRVGASTMRIGNVLRCRRTWASRHLSKLTRCGSEAGNDHRAVTTSENYGLTCSLKQEQSSI</sequence>
<protein>
    <submittedName>
        <fullName evidence="1">Uncharacterized protein</fullName>
    </submittedName>
</protein>
<name>A0A4C1ZCJ9_EUMVA</name>
<evidence type="ECO:0000313" key="2">
    <source>
        <dbReference type="Proteomes" id="UP000299102"/>
    </source>
</evidence>
<comment type="caution">
    <text evidence="1">The sequence shown here is derived from an EMBL/GenBank/DDBJ whole genome shotgun (WGS) entry which is preliminary data.</text>
</comment>